<feature type="transmembrane region" description="Helical" evidence="1">
    <location>
        <begin position="249"/>
        <end position="272"/>
    </location>
</feature>
<keyword evidence="1" id="KW-1133">Transmembrane helix</keyword>
<dbReference type="Proteomes" id="UP000318081">
    <property type="component" value="Chromosome"/>
</dbReference>
<organism evidence="2 3">
    <name type="scientific">Stieleria magnilauensis</name>
    <dbReference type="NCBI Taxonomy" id="2527963"/>
    <lineage>
        <taxon>Bacteria</taxon>
        <taxon>Pseudomonadati</taxon>
        <taxon>Planctomycetota</taxon>
        <taxon>Planctomycetia</taxon>
        <taxon>Pirellulales</taxon>
        <taxon>Pirellulaceae</taxon>
        <taxon>Stieleria</taxon>
    </lineage>
</organism>
<keyword evidence="1" id="KW-0812">Transmembrane</keyword>
<proteinExistence type="predicted"/>
<evidence type="ECO:0000313" key="2">
    <source>
        <dbReference type="EMBL" id="QDV81601.1"/>
    </source>
</evidence>
<keyword evidence="3" id="KW-1185">Reference proteome</keyword>
<protein>
    <submittedName>
        <fullName evidence="2">Uncharacterized protein</fullName>
    </submittedName>
</protein>
<dbReference type="RefSeq" id="WP_145207375.1">
    <property type="nucleotide sequence ID" value="NZ_CP036432.1"/>
</dbReference>
<accession>A0ABX5XLT7</accession>
<keyword evidence="1" id="KW-0472">Membrane</keyword>
<feature type="transmembrane region" description="Helical" evidence="1">
    <location>
        <begin position="278"/>
        <end position="299"/>
    </location>
</feature>
<dbReference type="EMBL" id="CP036432">
    <property type="protein sequence ID" value="QDV81601.1"/>
    <property type="molecule type" value="Genomic_DNA"/>
</dbReference>
<gene>
    <name evidence="2" type="ORF">TBK1r_05200</name>
</gene>
<reference evidence="2 3" key="1">
    <citation type="submission" date="2019-02" db="EMBL/GenBank/DDBJ databases">
        <title>Deep-cultivation of Planctomycetes and their phenomic and genomic characterization uncovers novel biology.</title>
        <authorList>
            <person name="Wiegand S."/>
            <person name="Jogler M."/>
            <person name="Boedeker C."/>
            <person name="Pinto D."/>
            <person name="Vollmers J."/>
            <person name="Rivas-Marin E."/>
            <person name="Kohn T."/>
            <person name="Peeters S.H."/>
            <person name="Heuer A."/>
            <person name="Rast P."/>
            <person name="Oberbeckmann S."/>
            <person name="Bunk B."/>
            <person name="Jeske O."/>
            <person name="Meyerdierks A."/>
            <person name="Storesund J.E."/>
            <person name="Kallscheuer N."/>
            <person name="Luecker S."/>
            <person name="Lage O.M."/>
            <person name="Pohl T."/>
            <person name="Merkel B.J."/>
            <person name="Hornburger P."/>
            <person name="Mueller R.-W."/>
            <person name="Bruemmer F."/>
            <person name="Labrenz M."/>
            <person name="Spormann A.M."/>
            <person name="Op den Camp H."/>
            <person name="Overmann J."/>
            <person name="Amann R."/>
            <person name="Jetten M.S.M."/>
            <person name="Mascher T."/>
            <person name="Medema M.H."/>
            <person name="Devos D.P."/>
            <person name="Kaster A.-K."/>
            <person name="Ovreas L."/>
            <person name="Rohde M."/>
            <person name="Galperin M.Y."/>
            <person name="Jogler C."/>
        </authorList>
    </citation>
    <scope>NUCLEOTIDE SEQUENCE [LARGE SCALE GENOMIC DNA]</scope>
    <source>
        <strain evidence="2 3">TBK1r</strain>
    </source>
</reference>
<sequence>MNRHAESLAEALSELFCENVAVKHRESRELDGVKLILAEISYRTSGSDSQSSKRVRQTVTVLDEDINVPQFALFPHWKGIAGMVFSAIGAMNDVNFNDSPKFSADYMLHAWNEKAVRILFTPELREYFSRHAGWSARGNRSCIAVFQQGHVCKSEELDEFLNTSVEIFRLLQAGEKELDRHPEINREAQVQDAYAAAENMGGIAGRILRKELDRIALSSDEVQQFLAQPVPRLDIPAGMQRQVIPDVKMLIAMGVVFSVAGVVVPVLIFLVLQGNDRLFAIPFAAMFLLAGGLMLFLSIRHGKRKHRLLRQGTVQTGRIERVERTNTEINSRRRYVLHISYDIGGQTRKTTANVYSGIERAKSLADQNAPVRVLLDPNDEKHVLCVDSLLIT</sequence>
<name>A0ABX5XLT7_9BACT</name>
<evidence type="ECO:0000313" key="3">
    <source>
        <dbReference type="Proteomes" id="UP000318081"/>
    </source>
</evidence>
<evidence type="ECO:0000256" key="1">
    <source>
        <dbReference type="SAM" id="Phobius"/>
    </source>
</evidence>